<dbReference type="AlphaFoldDB" id="A0A9X6NAB2"/>
<dbReference type="Proteomes" id="UP000192578">
    <property type="component" value="Unassembled WGS sequence"/>
</dbReference>
<comment type="caution">
    <text evidence="3">The sequence shown here is derived from an EMBL/GenBank/DDBJ whole genome shotgun (WGS) entry which is preliminary data.</text>
</comment>
<feature type="compositionally biased region" description="Basic and acidic residues" evidence="2">
    <location>
        <begin position="297"/>
        <end position="323"/>
    </location>
</feature>
<feature type="compositionally biased region" description="Polar residues" evidence="2">
    <location>
        <begin position="468"/>
        <end position="484"/>
    </location>
</feature>
<feature type="compositionally biased region" description="Basic and acidic residues" evidence="2">
    <location>
        <begin position="428"/>
        <end position="439"/>
    </location>
</feature>
<gene>
    <name evidence="3" type="ORF">BV898_15251</name>
</gene>
<accession>A0A9X6NAB2</accession>
<feature type="region of interest" description="Disordered" evidence="2">
    <location>
        <begin position="544"/>
        <end position="573"/>
    </location>
</feature>
<evidence type="ECO:0000313" key="3">
    <source>
        <dbReference type="EMBL" id="OWA50745.1"/>
    </source>
</evidence>
<evidence type="ECO:0008006" key="5">
    <source>
        <dbReference type="Google" id="ProtNLM"/>
    </source>
</evidence>
<sequence length="600" mass="68348">MPHKIQKTCTVRGVDYLLSLAVDETARDKREIIALDKREMFVVHALNQLTQFCWRGSFDADTVARLTTQAGSLKAFASFTAMLKAAILRTSKSVCLNLITPDTPVEAVPPRLYMILTLRTEFEECNYPLPLDLREQRSRSRHNQGIRDHGEPESLRMPQDFDTHKIAFVEFQIEVKHLRKENHKLREALIEERSNKKEFEFRLCREKEDYERDVESQLSNERTQFQKELHHASRQAVLLSKNLNLAQREVDSLRIQVRRLQAENAGYKRSLTTRPAVTTSKSRASLPKHSRSSLVESKGRVDTILSRERVSRNAKYPEGRMPGERSVSPSYRRQNRIVQEPRSYQTAMAGKPSGSGLQRYHSADFLHQLPSPSPILDPYHLQRSRSYSPAHLPRRPAFSTIKTLCPSESLVSGSRCNTPNPRPSGFVRDSRYSRREPRRPPGSTVSSLFAESPRGSVRHARQYRSERSTSPPSRLRMSPSNQRYVATASPMRVRRGSQAAPSRFFCENEETVLKRGVKIDYGPSNWYNSRSASPAELLAQRYKDGATGNQPSTSPVPRPASPDAKRRTSLNGAKFRDLLARLQGLGDEFPDSPRGIEKES</sequence>
<evidence type="ECO:0000256" key="2">
    <source>
        <dbReference type="SAM" id="MobiDB-lite"/>
    </source>
</evidence>
<name>A0A9X6NAB2_HYPEX</name>
<feature type="region of interest" description="Disordered" evidence="2">
    <location>
        <begin position="271"/>
        <end position="331"/>
    </location>
</feature>
<keyword evidence="4" id="KW-1185">Reference proteome</keyword>
<feature type="region of interest" description="Disordered" evidence="2">
    <location>
        <begin position="136"/>
        <end position="157"/>
    </location>
</feature>
<keyword evidence="1" id="KW-0175">Coiled coil</keyword>
<evidence type="ECO:0000313" key="4">
    <source>
        <dbReference type="Proteomes" id="UP000192578"/>
    </source>
</evidence>
<proteinExistence type="predicted"/>
<feature type="coiled-coil region" evidence="1">
    <location>
        <begin position="168"/>
        <end position="195"/>
    </location>
</feature>
<dbReference type="EMBL" id="MTYJ01000201">
    <property type="protein sequence ID" value="OWA50745.1"/>
    <property type="molecule type" value="Genomic_DNA"/>
</dbReference>
<evidence type="ECO:0000256" key="1">
    <source>
        <dbReference type="SAM" id="Coils"/>
    </source>
</evidence>
<organism evidence="3 4">
    <name type="scientific">Hypsibius exemplaris</name>
    <name type="common">Freshwater tardigrade</name>
    <dbReference type="NCBI Taxonomy" id="2072580"/>
    <lineage>
        <taxon>Eukaryota</taxon>
        <taxon>Metazoa</taxon>
        <taxon>Ecdysozoa</taxon>
        <taxon>Tardigrada</taxon>
        <taxon>Eutardigrada</taxon>
        <taxon>Parachela</taxon>
        <taxon>Hypsibioidea</taxon>
        <taxon>Hypsibiidae</taxon>
        <taxon>Hypsibius</taxon>
    </lineage>
</organism>
<dbReference type="CDD" id="cd22284">
    <property type="entry name" value="HD_CCDC61_N"/>
    <property type="match status" value="1"/>
</dbReference>
<feature type="compositionally biased region" description="Basic and acidic residues" evidence="2">
    <location>
        <begin position="145"/>
        <end position="157"/>
    </location>
</feature>
<feature type="compositionally biased region" description="Polar residues" evidence="2">
    <location>
        <begin position="409"/>
        <end position="419"/>
    </location>
</feature>
<dbReference type="InterPro" id="IPR049733">
    <property type="entry name" value="CCDC61_N"/>
</dbReference>
<feature type="coiled-coil region" evidence="1">
    <location>
        <begin position="236"/>
        <end position="270"/>
    </location>
</feature>
<feature type="compositionally biased region" description="Polar residues" evidence="2">
    <location>
        <begin position="271"/>
        <end position="283"/>
    </location>
</feature>
<feature type="region of interest" description="Disordered" evidence="2">
    <location>
        <begin position="409"/>
        <end position="497"/>
    </location>
</feature>
<dbReference type="OrthoDB" id="568137at2759"/>
<protein>
    <recommendedName>
        <fullName evidence="5">Coiled-coil domain-containing protein 61</fullName>
    </recommendedName>
</protein>
<reference evidence="4" key="1">
    <citation type="submission" date="2017-01" db="EMBL/GenBank/DDBJ databases">
        <title>Comparative genomics of anhydrobiosis in the tardigrade Hypsibius dujardini.</title>
        <authorList>
            <person name="Yoshida Y."/>
            <person name="Koutsovoulos G."/>
            <person name="Laetsch D."/>
            <person name="Stevens L."/>
            <person name="Kumar S."/>
            <person name="Horikawa D."/>
            <person name="Ishino K."/>
            <person name="Komine S."/>
            <person name="Tomita M."/>
            <person name="Blaxter M."/>
            <person name="Arakawa K."/>
        </authorList>
    </citation>
    <scope>NUCLEOTIDE SEQUENCE [LARGE SCALE GENOMIC DNA]</scope>
    <source>
        <strain evidence="4">Z151</strain>
    </source>
</reference>